<name>A0A8D8XNY4_9HEMI</name>
<reference evidence="2" key="1">
    <citation type="submission" date="2021-05" db="EMBL/GenBank/DDBJ databases">
        <authorList>
            <person name="Alioto T."/>
            <person name="Alioto T."/>
            <person name="Gomez Garrido J."/>
        </authorList>
    </citation>
    <scope>NUCLEOTIDE SEQUENCE</scope>
</reference>
<keyword evidence="1" id="KW-0472">Membrane</keyword>
<proteinExistence type="predicted"/>
<dbReference type="EMBL" id="HBUF01340472">
    <property type="protein sequence ID" value="CAG6702383.1"/>
    <property type="molecule type" value="Transcribed_RNA"/>
</dbReference>
<keyword evidence="1" id="KW-0812">Transmembrane</keyword>
<keyword evidence="1" id="KW-1133">Transmembrane helix</keyword>
<dbReference type="AlphaFoldDB" id="A0A8D8XNY4"/>
<evidence type="ECO:0000256" key="1">
    <source>
        <dbReference type="SAM" id="Phobius"/>
    </source>
</evidence>
<dbReference type="EMBL" id="HBUF01340474">
    <property type="protein sequence ID" value="CAG6702392.1"/>
    <property type="molecule type" value="Transcribed_RNA"/>
</dbReference>
<accession>A0A8D8XNY4</accession>
<protein>
    <submittedName>
        <fullName evidence="2">Uncharacterized protein</fullName>
    </submittedName>
</protein>
<dbReference type="EMBL" id="HBUF01340471">
    <property type="protein sequence ID" value="CAG6702378.1"/>
    <property type="molecule type" value="Transcribed_RNA"/>
</dbReference>
<feature type="transmembrane region" description="Helical" evidence="1">
    <location>
        <begin position="79"/>
        <end position="107"/>
    </location>
</feature>
<evidence type="ECO:0000313" key="2">
    <source>
        <dbReference type="EMBL" id="CAG6702378.1"/>
    </source>
</evidence>
<sequence>MDVGASLTMTTGDSELMAEIFFSSAKERVMLFMLGLGLGFGRDTDEDNGVEEDNDLLTLLGLGPPADSCLGVISTGGGIAFLTVGVLLLACGGSSSISSLGIAATLVRNSFSRVCAMSTTSSKGLL</sequence>
<organism evidence="2">
    <name type="scientific">Cacopsylla melanoneura</name>
    <dbReference type="NCBI Taxonomy" id="428564"/>
    <lineage>
        <taxon>Eukaryota</taxon>
        <taxon>Metazoa</taxon>
        <taxon>Ecdysozoa</taxon>
        <taxon>Arthropoda</taxon>
        <taxon>Hexapoda</taxon>
        <taxon>Insecta</taxon>
        <taxon>Pterygota</taxon>
        <taxon>Neoptera</taxon>
        <taxon>Paraneoptera</taxon>
        <taxon>Hemiptera</taxon>
        <taxon>Sternorrhyncha</taxon>
        <taxon>Psylloidea</taxon>
        <taxon>Psyllidae</taxon>
        <taxon>Psyllinae</taxon>
        <taxon>Cacopsylla</taxon>
    </lineage>
</organism>